<dbReference type="Gene3D" id="3.40.50.720">
    <property type="entry name" value="NAD(P)-binding Rossmann-like Domain"/>
    <property type="match status" value="1"/>
</dbReference>
<evidence type="ECO:0000259" key="1">
    <source>
        <dbReference type="Pfam" id="PF02558"/>
    </source>
</evidence>
<proteinExistence type="predicted"/>
<gene>
    <name evidence="2" type="ORF">Aco03nite_088720</name>
</gene>
<protein>
    <recommendedName>
        <fullName evidence="1">Ketopantoate reductase N-terminal domain-containing protein</fullName>
    </recommendedName>
</protein>
<reference evidence="2 3" key="1">
    <citation type="submission" date="2021-01" db="EMBL/GenBank/DDBJ databases">
        <title>Whole genome shotgun sequence of Actinoplanes couchii NBRC 106145.</title>
        <authorList>
            <person name="Komaki H."/>
            <person name="Tamura T."/>
        </authorList>
    </citation>
    <scope>NUCLEOTIDE SEQUENCE [LARGE SCALE GENOMIC DNA]</scope>
    <source>
        <strain evidence="2 3">NBRC 106145</strain>
    </source>
</reference>
<name>A0ABQ3XPQ9_9ACTN</name>
<keyword evidence="3" id="KW-1185">Reference proteome</keyword>
<organism evidence="2 3">
    <name type="scientific">Actinoplanes couchii</name>
    <dbReference type="NCBI Taxonomy" id="403638"/>
    <lineage>
        <taxon>Bacteria</taxon>
        <taxon>Bacillati</taxon>
        <taxon>Actinomycetota</taxon>
        <taxon>Actinomycetes</taxon>
        <taxon>Micromonosporales</taxon>
        <taxon>Micromonosporaceae</taxon>
        <taxon>Actinoplanes</taxon>
    </lineage>
</organism>
<dbReference type="Pfam" id="PF02558">
    <property type="entry name" value="ApbA"/>
    <property type="match status" value="1"/>
</dbReference>
<sequence>MKEVVMRILVIGAGVTGSLLAAGLHQAGHDVTLLARGQRLTDLRRHGVRLAEGDSTVIRQVPVPVVDKPAAEYDLIAVSVRPHQVDSVLDQLTAVDGDVVFMLNWAGGAAPLQKALGPGRVLLASAAGGGTLDGDVIRHRPPGVLTRLARMPIGEPDGRTTPRVQRIVRMFRDAGFHYRIEPDMESRLRSHAAFEVPFGQAVHQAGGPTQLAADPEALRTALRGMRRELTATGGFAPLRKLPEPLLVPVLRSFLRSSLAVNSGLSTISPSSAAEYRHLSEQLRAFSSR</sequence>
<evidence type="ECO:0000313" key="2">
    <source>
        <dbReference type="EMBL" id="GID60468.1"/>
    </source>
</evidence>
<dbReference type="SUPFAM" id="SSF51735">
    <property type="entry name" value="NAD(P)-binding Rossmann-fold domains"/>
    <property type="match status" value="1"/>
</dbReference>
<dbReference type="EMBL" id="BOMG01000108">
    <property type="protein sequence ID" value="GID60468.1"/>
    <property type="molecule type" value="Genomic_DNA"/>
</dbReference>
<comment type="caution">
    <text evidence="2">The sequence shown here is derived from an EMBL/GenBank/DDBJ whole genome shotgun (WGS) entry which is preliminary data.</text>
</comment>
<dbReference type="InterPro" id="IPR036291">
    <property type="entry name" value="NAD(P)-bd_dom_sf"/>
</dbReference>
<evidence type="ECO:0000313" key="3">
    <source>
        <dbReference type="Proteomes" id="UP000612282"/>
    </source>
</evidence>
<dbReference type="Proteomes" id="UP000612282">
    <property type="component" value="Unassembled WGS sequence"/>
</dbReference>
<feature type="domain" description="Ketopantoate reductase N-terminal" evidence="1">
    <location>
        <begin position="8"/>
        <end position="142"/>
    </location>
</feature>
<accession>A0ABQ3XPQ9</accession>
<dbReference type="InterPro" id="IPR013332">
    <property type="entry name" value="KPR_N"/>
</dbReference>